<feature type="domain" description="EGF-like" evidence="6">
    <location>
        <begin position="102"/>
        <end position="137"/>
    </location>
</feature>
<feature type="domain" description="EGF-like" evidence="6">
    <location>
        <begin position="328"/>
        <end position="365"/>
    </location>
</feature>
<dbReference type="EMBL" id="MRZV01000355">
    <property type="protein sequence ID" value="PIK51824.1"/>
    <property type="molecule type" value="Genomic_DNA"/>
</dbReference>
<feature type="disulfide bond" evidence="5">
    <location>
        <begin position="394"/>
        <end position="403"/>
    </location>
</feature>
<reference evidence="8 9" key="1">
    <citation type="journal article" date="2017" name="PLoS Biol.">
        <title>The sea cucumber genome provides insights into morphological evolution and visceral regeneration.</title>
        <authorList>
            <person name="Zhang X."/>
            <person name="Sun L."/>
            <person name="Yuan J."/>
            <person name="Sun Y."/>
            <person name="Gao Y."/>
            <person name="Zhang L."/>
            <person name="Li S."/>
            <person name="Dai H."/>
            <person name="Hamel J.F."/>
            <person name="Liu C."/>
            <person name="Yu Y."/>
            <person name="Liu S."/>
            <person name="Lin W."/>
            <person name="Guo K."/>
            <person name="Jin S."/>
            <person name="Xu P."/>
            <person name="Storey K.B."/>
            <person name="Huan P."/>
            <person name="Zhang T."/>
            <person name="Zhou Y."/>
            <person name="Zhang J."/>
            <person name="Lin C."/>
            <person name="Li X."/>
            <person name="Xing L."/>
            <person name="Huo D."/>
            <person name="Sun M."/>
            <person name="Wang L."/>
            <person name="Mercier A."/>
            <person name="Li F."/>
            <person name="Yang H."/>
            <person name="Xiang J."/>
        </authorList>
    </citation>
    <scope>NUCLEOTIDE SEQUENCE [LARGE SCALE GENOMIC DNA]</scope>
    <source>
        <strain evidence="8">Shaxun</strain>
        <tissue evidence="8">Muscle</tissue>
    </source>
</reference>
<feature type="disulfide bond" evidence="5">
    <location>
        <begin position="415"/>
        <end position="432"/>
    </location>
</feature>
<keyword evidence="9" id="KW-1185">Reference proteome</keyword>
<dbReference type="FunFam" id="2.10.25.10:FF:000095">
    <property type="entry name" value="Notch, isoform B"/>
    <property type="match status" value="1"/>
</dbReference>
<dbReference type="GO" id="GO:0005886">
    <property type="term" value="C:plasma membrane"/>
    <property type="evidence" value="ECO:0007669"/>
    <property type="project" value="TreeGrafter"/>
</dbReference>
<evidence type="ECO:0000313" key="9">
    <source>
        <dbReference type="Proteomes" id="UP000230750"/>
    </source>
</evidence>
<dbReference type="PROSITE" id="PS00022">
    <property type="entry name" value="EGF_1"/>
    <property type="match status" value="8"/>
</dbReference>
<keyword evidence="2" id="KW-0732">Signal</keyword>
<keyword evidence="4 5" id="KW-1015">Disulfide bond</keyword>
<feature type="domain" description="EGF-like" evidence="6">
    <location>
        <begin position="22"/>
        <end position="59"/>
    </location>
</feature>
<sequence length="844" mass="90475">MVNKQKSSVMKSSRPKCILVSLIQGCPADYCLNGGMCIVNSGGEPQCFCSENYQGTRCQIPRGGTTSCSSNPCQNGGTCEVKADGSFTCTCPDSHYEDRCQTITFCGTDPCLNGATCTLLGTAGGCTCVGFTGSLCAGVDLCHNFCQNGGSCDRIFDGSKLAPAYQVSLVKNVKFKTILVPLIRVSMVGPAMRIHRPLSGTPVSVLTAILGHCVRPCQNSGTCHVVDGNAGTYTCECIQIYIGDNCETLLPCLSNPCSNGGTCRTQGDESFSCDCHEAFSGERCEIEDICILSPPCQNGGTCTSTGHNQYFCQCVSGFSGPVCGTQVSQNPCSANQCQNGGTCQTTSSIEFTCTCPSDHLGDRCEITNPCNSQPCRFNTPCTPSSDGQRYTCTCTPSLTGPNCETSVNVCRNSPCVNGTCVQDMSTPSHRRCDCDDGYTGTNCEVLEDYCLAFKPCDNGGICANSANSDSRPPFTCTCAEGFLGDNCTFDRTKGPEFTDCPGVTVSYPITSNTNLANITLNPVARIPETGEAIEFNVITGPDIEFPSEVTYDEIYLTGQKFVLRATDQFNREGTCSFTVRLTDQVPPEVECPNDYTDVSSADNVEVASLPLPPIIKSDNIGLREENPVEFSPATVDSDGRERRVTVSIYDIAGNKAECQFTLTLNKQGTTCPEIPTDNGRVSCSLNTTGDRICKVTCDDGFAAPNGEYYTCRNQQWDKDPIQCAAIQDPVSVRKVVSFLFPLETLPCTVGVFLVDAVESMRDKLDELGLCGLDLAEACLPNSISATCLDEGSFSQRKRRQNSLGGVRVNVEISGVVSDSDSAEDVQRDVNELISKLRRQRIASF</sequence>
<feature type="domain" description="EGF-like" evidence="6">
    <location>
        <begin position="406"/>
        <end position="444"/>
    </location>
</feature>
<dbReference type="Gene3D" id="2.10.25.10">
    <property type="entry name" value="Laminin"/>
    <property type="match status" value="9"/>
</dbReference>
<dbReference type="InterPro" id="IPR001881">
    <property type="entry name" value="EGF-like_Ca-bd_dom"/>
</dbReference>
<feature type="domain" description="HYR" evidence="7">
    <location>
        <begin position="582"/>
        <end position="666"/>
    </location>
</feature>
<dbReference type="OrthoDB" id="7434474at2759"/>
<comment type="caution">
    <text evidence="5">Lacks conserved residue(s) required for the propagation of feature annotation.</text>
</comment>
<evidence type="ECO:0000313" key="8">
    <source>
        <dbReference type="EMBL" id="PIK51824.1"/>
    </source>
</evidence>
<feature type="domain" description="EGF-like" evidence="6">
    <location>
        <begin position="446"/>
        <end position="488"/>
    </location>
</feature>
<dbReference type="GO" id="GO:0005509">
    <property type="term" value="F:calcium ion binding"/>
    <property type="evidence" value="ECO:0007669"/>
    <property type="project" value="InterPro"/>
</dbReference>
<dbReference type="InterPro" id="IPR000742">
    <property type="entry name" value="EGF"/>
</dbReference>
<dbReference type="SUPFAM" id="SSF57196">
    <property type="entry name" value="EGF/Laminin"/>
    <property type="match status" value="9"/>
</dbReference>
<dbReference type="PANTHER" id="PTHR24049">
    <property type="entry name" value="CRUMBS FAMILY MEMBER"/>
    <property type="match status" value="1"/>
</dbReference>
<feature type="disulfide bond" evidence="5">
    <location>
        <begin position="237"/>
        <end position="246"/>
    </location>
</feature>
<feature type="disulfide bond" evidence="5">
    <location>
        <begin position="213"/>
        <end position="223"/>
    </location>
</feature>
<keyword evidence="1 5" id="KW-0245">EGF-like domain</keyword>
<feature type="domain" description="EGF-like" evidence="6">
    <location>
        <begin position="366"/>
        <end position="404"/>
    </location>
</feature>
<feature type="disulfide bond" evidence="5">
    <location>
        <begin position="49"/>
        <end position="58"/>
    </location>
</feature>
<proteinExistence type="predicted"/>
<evidence type="ECO:0000256" key="2">
    <source>
        <dbReference type="ARBA" id="ARBA00022729"/>
    </source>
</evidence>
<dbReference type="InterPro" id="IPR051022">
    <property type="entry name" value="Notch_Cell-Fate_Det"/>
</dbReference>
<feature type="disulfide bond" evidence="5">
    <location>
        <begin position="375"/>
        <end position="392"/>
    </location>
</feature>
<feature type="disulfide bond" evidence="5">
    <location>
        <begin position="478"/>
        <end position="487"/>
    </location>
</feature>
<dbReference type="SMART" id="SM00179">
    <property type="entry name" value="EGF_CA"/>
    <property type="match status" value="6"/>
</dbReference>
<feature type="disulfide bond" evidence="5">
    <location>
        <begin position="434"/>
        <end position="443"/>
    </location>
</feature>
<organism evidence="8 9">
    <name type="scientific">Stichopus japonicus</name>
    <name type="common">Sea cucumber</name>
    <dbReference type="NCBI Taxonomy" id="307972"/>
    <lineage>
        <taxon>Eukaryota</taxon>
        <taxon>Metazoa</taxon>
        <taxon>Echinodermata</taxon>
        <taxon>Eleutherozoa</taxon>
        <taxon>Echinozoa</taxon>
        <taxon>Holothuroidea</taxon>
        <taxon>Aspidochirotacea</taxon>
        <taxon>Aspidochirotida</taxon>
        <taxon>Stichopodidae</taxon>
        <taxon>Apostichopus</taxon>
    </lineage>
</organism>
<dbReference type="SMART" id="SM00032">
    <property type="entry name" value="CCP"/>
    <property type="match status" value="1"/>
</dbReference>
<dbReference type="GO" id="GO:0032991">
    <property type="term" value="C:protein-containing complex"/>
    <property type="evidence" value="ECO:0007669"/>
    <property type="project" value="TreeGrafter"/>
</dbReference>
<dbReference type="GO" id="GO:0045197">
    <property type="term" value="P:establishment or maintenance of epithelial cell apical/basal polarity"/>
    <property type="evidence" value="ECO:0007669"/>
    <property type="project" value="TreeGrafter"/>
</dbReference>
<feature type="disulfide bond" evidence="5">
    <location>
        <begin position="410"/>
        <end position="420"/>
    </location>
</feature>
<dbReference type="SMART" id="SM00181">
    <property type="entry name" value="EGF"/>
    <property type="match status" value="10"/>
</dbReference>
<name>A0A2G8KUY5_STIJA</name>
<dbReference type="PROSITE" id="PS01186">
    <property type="entry name" value="EGF_2"/>
    <property type="match status" value="3"/>
</dbReference>
<evidence type="ECO:0000259" key="6">
    <source>
        <dbReference type="PROSITE" id="PS50026"/>
    </source>
</evidence>
<gene>
    <name evidence="8" type="ORF">BSL78_11285</name>
</gene>
<dbReference type="Pfam" id="PF00008">
    <property type="entry name" value="EGF"/>
    <property type="match status" value="5"/>
</dbReference>
<evidence type="ECO:0000256" key="3">
    <source>
        <dbReference type="ARBA" id="ARBA00022737"/>
    </source>
</evidence>
<dbReference type="PROSITE" id="PS50825">
    <property type="entry name" value="HYR"/>
    <property type="match status" value="1"/>
</dbReference>
<evidence type="ECO:0000259" key="7">
    <source>
        <dbReference type="PROSITE" id="PS50825"/>
    </source>
</evidence>
<dbReference type="InterPro" id="IPR003410">
    <property type="entry name" value="HYR_dom"/>
</dbReference>
<dbReference type="InterPro" id="IPR035976">
    <property type="entry name" value="Sushi/SCR/CCP_sf"/>
</dbReference>
<keyword evidence="3" id="KW-0677">Repeat</keyword>
<evidence type="ECO:0000256" key="5">
    <source>
        <dbReference type="PROSITE-ProRule" id="PRU00076"/>
    </source>
</evidence>
<evidence type="ECO:0000256" key="4">
    <source>
        <dbReference type="ARBA" id="ARBA00023157"/>
    </source>
</evidence>
<dbReference type="AlphaFoldDB" id="A0A2G8KUY5"/>
<dbReference type="STRING" id="307972.A0A2G8KUY5"/>
<dbReference type="PROSITE" id="PS50026">
    <property type="entry name" value="EGF_3"/>
    <property type="match status" value="10"/>
</dbReference>
<dbReference type="PANTHER" id="PTHR24049:SF22">
    <property type="entry name" value="DROSOPHILA CRUMBS HOMOLOG"/>
    <property type="match status" value="1"/>
</dbReference>
<dbReference type="Proteomes" id="UP000230750">
    <property type="component" value="Unassembled WGS sequence"/>
</dbReference>
<feature type="disulfide bond" evidence="5">
    <location>
        <begin position="91"/>
        <end position="100"/>
    </location>
</feature>
<evidence type="ECO:0000256" key="1">
    <source>
        <dbReference type="ARBA" id="ARBA00022536"/>
    </source>
</evidence>
<feature type="domain" description="EGF-like" evidence="6">
    <location>
        <begin position="248"/>
        <end position="285"/>
    </location>
</feature>
<feature type="domain" description="EGF-like" evidence="6">
    <location>
        <begin position="209"/>
        <end position="247"/>
    </location>
</feature>
<feature type="disulfide bond" evidence="5">
    <location>
        <begin position="275"/>
        <end position="284"/>
    </location>
</feature>
<dbReference type="GO" id="GO:0007157">
    <property type="term" value="P:heterophilic cell-cell adhesion via plasma membrane cell adhesion molecules"/>
    <property type="evidence" value="ECO:0007669"/>
    <property type="project" value="TreeGrafter"/>
</dbReference>
<dbReference type="InterPro" id="IPR000436">
    <property type="entry name" value="Sushi_SCR_CCP_dom"/>
</dbReference>
<feature type="domain" description="EGF-like" evidence="6">
    <location>
        <begin position="64"/>
        <end position="101"/>
    </location>
</feature>
<feature type="disulfide bond" evidence="5">
    <location>
        <begin position="355"/>
        <end position="364"/>
    </location>
</feature>
<dbReference type="CDD" id="cd00054">
    <property type="entry name" value="EGF_CA"/>
    <property type="match status" value="3"/>
</dbReference>
<accession>A0A2G8KUY5</accession>
<feature type="domain" description="EGF-like" evidence="6">
    <location>
        <begin position="286"/>
        <end position="324"/>
    </location>
</feature>
<protein>
    <submittedName>
        <fullName evidence="8">Uncharacterized protein</fullName>
    </submittedName>
</protein>
<feature type="disulfide bond" evidence="5">
    <location>
        <begin position="314"/>
        <end position="323"/>
    </location>
</feature>
<dbReference type="SUPFAM" id="SSF57535">
    <property type="entry name" value="Complement control module/SCR domain"/>
    <property type="match status" value="1"/>
</dbReference>
<comment type="caution">
    <text evidence="8">The sequence shown here is derived from an EMBL/GenBank/DDBJ whole genome shotgun (WGS) entry which is preliminary data.</text>
</comment>